<keyword evidence="1" id="KW-0812">Transmembrane</keyword>
<name>A0ABU5PRN3_9BACL</name>
<evidence type="ECO:0000313" key="2">
    <source>
        <dbReference type="EMBL" id="MEA3572317.1"/>
    </source>
</evidence>
<keyword evidence="3" id="KW-1185">Reference proteome</keyword>
<accession>A0ABU5PRN3</accession>
<dbReference type="GeneID" id="43346222"/>
<sequence length="163" mass="18493">MNLMNPSYMQAAFTVGAMAMAVAVLFIRLKASRRPVTVKKIIIPPLGMTTGLFMFVVPETHIPLLWGVIAFAFGWLLFSYPLIRTTKFENIGGEIYAERSRSFIFILIGLLVVRLLLHEAVEQYVSVMQTAALFFLLAYGMIIRWRLYMLKQYRAMTGNTASS</sequence>
<dbReference type="EMBL" id="JAYERP010000001">
    <property type="protein sequence ID" value="MEA3572317.1"/>
    <property type="molecule type" value="Genomic_DNA"/>
</dbReference>
<feature type="transmembrane region" description="Helical" evidence="1">
    <location>
        <begin position="127"/>
        <end position="147"/>
    </location>
</feature>
<evidence type="ECO:0000256" key="1">
    <source>
        <dbReference type="SAM" id="Phobius"/>
    </source>
</evidence>
<dbReference type="InterPro" id="IPR058247">
    <property type="entry name" value="DUF1453"/>
</dbReference>
<feature type="transmembrane region" description="Helical" evidence="1">
    <location>
        <begin position="103"/>
        <end position="121"/>
    </location>
</feature>
<proteinExistence type="predicted"/>
<dbReference type="InterPro" id="IPR031306">
    <property type="entry name" value="CcdC"/>
</dbReference>
<dbReference type="PANTHER" id="PTHR39164">
    <property type="entry name" value="PROTEIN CCDC"/>
    <property type="match status" value="1"/>
</dbReference>
<feature type="transmembrane region" description="Helical" evidence="1">
    <location>
        <begin position="64"/>
        <end position="83"/>
    </location>
</feature>
<feature type="transmembrane region" description="Helical" evidence="1">
    <location>
        <begin position="41"/>
        <end position="58"/>
    </location>
</feature>
<dbReference type="PANTHER" id="PTHR39164:SF1">
    <property type="entry name" value="PROTEIN CCDC"/>
    <property type="match status" value="1"/>
</dbReference>
<dbReference type="Pfam" id="PF07301">
    <property type="entry name" value="DUF1453"/>
    <property type="match status" value="1"/>
</dbReference>
<dbReference type="PIRSF" id="PIRSF021441">
    <property type="entry name" value="DUF1453"/>
    <property type="match status" value="1"/>
</dbReference>
<keyword evidence="1" id="KW-0472">Membrane</keyword>
<evidence type="ECO:0000313" key="3">
    <source>
        <dbReference type="Proteomes" id="UP001292216"/>
    </source>
</evidence>
<feature type="transmembrane region" description="Helical" evidence="1">
    <location>
        <begin position="12"/>
        <end position="29"/>
    </location>
</feature>
<dbReference type="Proteomes" id="UP001292216">
    <property type="component" value="Unassembled WGS sequence"/>
</dbReference>
<organism evidence="2 3">
    <name type="scientific">Paenibacillus phoenicis</name>
    <dbReference type="NCBI Taxonomy" id="554117"/>
    <lineage>
        <taxon>Bacteria</taxon>
        <taxon>Bacillati</taxon>
        <taxon>Bacillota</taxon>
        <taxon>Bacilli</taxon>
        <taxon>Bacillales</taxon>
        <taxon>Paenibacillaceae</taxon>
        <taxon>Paenibacillus</taxon>
    </lineage>
</organism>
<dbReference type="RefSeq" id="WP_009223995.1">
    <property type="nucleotide sequence ID" value="NZ_CBCSKM010000004.1"/>
</dbReference>
<gene>
    <name evidence="2" type="ORF">U9M73_20530</name>
</gene>
<keyword evidence="1" id="KW-1133">Transmembrane helix</keyword>
<protein>
    <submittedName>
        <fullName evidence="2">Cytochrome c biogenesis protein CcdC</fullName>
    </submittedName>
</protein>
<comment type="caution">
    <text evidence="2">The sequence shown here is derived from an EMBL/GenBank/DDBJ whole genome shotgun (WGS) entry which is preliminary data.</text>
</comment>
<reference evidence="2 3" key="1">
    <citation type="submission" date="2023-12" db="EMBL/GenBank/DDBJ databases">
        <title>Whole genome sequencing of Paenibacillus phoenicis isolated from the Phoenix Mars Lander spacecraft assembly facility.</title>
        <authorList>
            <person name="Garcia A."/>
            <person name="Venkateswaran K."/>
        </authorList>
    </citation>
    <scope>NUCLEOTIDE SEQUENCE [LARGE SCALE GENOMIC DNA]</scope>
    <source>
        <strain evidence="2 3">3PO2SA</strain>
    </source>
</reference>